<protein>
    <submittedName>
        <fullName evidence="1">Uncharacterized protein</fullName>
    </submittedName>
</protein>
<accession>A0A9N9KZ24</accession>
<evidence type="ECO:0000313" key="1">
    <source>
        <dbReference type="EMBL" id="CAG8957085.1"/>
    </source>
</evidence>
<dbReference type="Proteomes" id="UP000696280">
    <property type="component" value="Unassembled WGS sequence"/>
</dbReference>
<sequence length="99" mass="11094">MTSMTSVGRVQVVVLSAAWRPWRAVRRWFVCLAAERSTEQQMQPELGYGGTTFAGSCDRGNEHGAVARWLDGSMTQGPRSKVQGDEVQGRYWSWNDCNP</sequence>
<gene>
    <name evidence="1" type="ORF">HYFRA_00009286</name>
</gene>
<proteinExistence type="predicted"/>
<reference evidence="1" key="1">
    <citation type="submission" date="2021-07" db="EMBL/GenBank/DDBJ databases">
        <authorList>
            <person name="Durling M."/>
        </authorList>
    </citation>
    <scope>NUCLEOTIDE SEQUENCE</scope>
</reference>
<dbReference type="EMBL" id="CAJVRL010000077">
    <property type="protein sequence ID" value="CAG8957085.1"/>
    <property type="molecule type" value="Genomic_DNA"/>
</dbReference>
<name>A0A9N9KZ24_9HELO</name>
<dbReference type="AlphaFoldDB" id="A0A9N9KZ24"/>
<keyword evidence="2" id="KW-1185">Reference proteome</keyword>
<comment type="caution">
    <text evidence="1">The sequence shown here is derived from an EMBL/GenBank/DDBJ whole genome shotgun (WGS) entry which is preliminary data.</text>
</comment>
<evidence type="ECO:0000313" key="2">
    <source>
        <dbReference type="Proteomes" id="UP000696280"/>
    </source>
</evidence>
<organism evidence="1 2">
    <name type="scientific">Hymenoscyphus fraxineus</name>
    <dbReference type="NCBI Taxonomy" id="746836"/>
    <lineage>
        <taxon>Eukaryota</taxon>
        <taxon>Fungi</taxon>
        <taxon>Dikarya</taxon>
        <taxon>Ascomycota</taxon>
        <taxon>Pezizomycotina</taxon>
        <taxon>Leotiomycetes</taxon>
        <taxon>Helotiales</taxon>
        <taxon>Helotiaceae</taxon>
        <taxon>Hymenoscyphus</taxon>
    </lineage>
</organism>